<accession>A0A261F6E2</accession>
<keyword evidence="2" id="KW-0808">Transferase</keyword>
<dbReference type="InterPro" id="IPR015393">
    <property type="entry name" value="DUF1972"/>
</dbReference>
<comment type="caution">
    <text evidence="2">The sequence shown here is derived from an EMBL/GenBank/DDBJ whole genome shotgun (WGS) entry which is preliminary data.</text>
</comment>
<evidence type="ECO:0000313" key="2">
    <source>
        <dbReference type="EMBL" id="OZG54603.1"/>
    </source>
</evidence>
<dbReference type="AlphaFoldDB" id="A0A261F6E2"/>
<dbReference type="GO" id="GO:0016740">
    <property type="term" value="F:transferase activity"/>
    <property type="evidence" value="ECO:0007669"/>
    <property type="project" value="UniProtKB-KW"/>
</dbReference>
<proteinExistence type="predicted"/>
<dbReference type="Gene3D" id="3.40.50.2000">
    <property type="entry name" value="Glycogen Phosphorylase B"/>
    <property type="match status" value="2"/>
</dbReference>
<name>A0A261F6E2_9BIFI</name>
<dbReference type="Proteomes" id="UP000243657">
    <property type="component" value="Unassembled WGS sequence"/>
</dbReference>
<feature type="domain" description="DUF1972" evidence="1">
    <location>
        <begin position="7"/>
        <end position="200"/>
    </location>
</feature>
<reference evidence="2 3" key="1">
    <citation type="journal article" date="2017" name="BMC Genomics">
        <title>Comparative genomic and phylogenomic analyses of the Bifidobacteriaceae family.</title>
        <authorList>
            <person name="Lugli G.A."/>
            <person name="Milani C."/>
            <person name="Turroni F."/>
            <person name="Duranti S."/>
            <person name="Mancabelli L."/>
            <person name="Mangifesta M."/>
            <person name="Ferrario C."/>
            <person name="Modesto M."/>
            <person name="Mattarelli P."/>
            <person name="Jiri K."/>
            <person name="van Sinderen D."/>
            <person name="Ventura M."/>
        </authorList>
    </citation>
    <scope>NUCLEOTIDE SEQUENCE [LARGE SCALE GENOMIC DNA]</scope>
    <source>
        <strain evidence="2 3">DSM 24762</strain>
    </source>
</reference>
<protein>
    <submittedName>
        <fullName evidence="2">Glycosyl transferase</fullName>
    </submittedName>
</protein>
<dbReference type="SUPFAM" id="SSF53756">
    <property type="entry name" value="UDP-Glycosyltransferase/glycogen phosphorylase"/>
    <property type="match status" value="1"/>
</dbReference>
<sequence length="412" mass="47099">MLVHMQHHVFIIGSRGLPAKYGGFETFVENLVTRRQREDVVYHVACLDDGSYTQADERGHFSFQGVDCFVVNPARWLGPARVIAYDMMALDHALAMVRRENILKPVFCILGNTIGPLVGGITKRVHDVNGRLFVNPDGLEFKRSKWPKPVRAYLKYAEKCMAKHADVIVSDNEGIQEYMERTYPEVKASQKSIFIAYGTDTAASTLTAGDQKVRSWYAQHDVKEEEYYLIVGRFVPENNYETMIREFMASKTKRDLVIITNYEGNAFFEQLRTATHFDEDPRVKFVGTVYDRDLLTYIRENAFAYLHGHSVGGTNPGLLEALSYTDLNLVLDVAFNHSVARDACMYWKIPHMDDASQTAESSPALADAIEQADELTRVERQTYGAQAKYIIARDYTWEKIVGQYEEIFTYER</sequence>
<evidence type="ECO:0000313" key="3">
    <source>
        <dbReference type="Proteomes" id="UP000243657"/>
    </source>
</evidence>
<organism evidence="2 3">
    <name type="scientific">Alloscardovia macacae</name>
    <dbReference type="NCBI Taxonomy" id="1160091"/>
    <lineage>
        <taxon>Bacteria</taxon>
        <taxon>Bacillati</taxon>
        <taxon>Actinomycetota</taxon>
        <taxon>Actinomycetes</taxon>
        <taxon>Bifidobacteriales</taxon>
        <taxon>Bifidobacteriaceae</taxon>
        <taxon>Alloscardovia</taxon>
    </lineage>
</organism>
<gene>
    <name evidence="2" type="ORF">ALMA_0480</name>
</gene>
<dbReference type="Pfam" id="PF09314">
    <property type="entry name" value="DUF1972"/>
    <property type="match status" value="1"/>
</dbReference>
<evidence type="ECO:0000259" key="1">
    <source>
        <dbReference type="Pfam" id="PF09314"/>
    </source>
</evidence>
<keyword evidence="3" id="KW-1185">Reference proteome</keyword>
<dbReference type="NCBIfam" id="NF046071">
    <property type="entry name" value="B1-4RhmsylTfaseCps2T"/>
    <property type="match status" value="1"/>
</dbReference>
<dbReference type="EMBL" id="MWWT01000003">
    <property type="protein sequence ID" value="OZG54603.1"/>
    <property type="molecule type" value="Genomic_DNA"/>
</dbReference>